<evidence type="ECO:0000259" key="2">
    <source>
        <dbReference type="Pfam" id="PF00582"/>
    </source>
</evidence>
<dbReference type="InterPro" id="IPR006015">
    <property type="entry name" value="Universal_stress_UspA"/>
</dbReference>
<dbReference type="STRING" id="35755.UL82_04690"/>
<dbReference type="PANTHER" id="PTHR46268:SF6">
    <property type="entry name" value="UNIVERSAL STRESS PROTEIN UP12"/>
    <property type="match status" value="1"/>
</dbReference>
<dbReference type="EMBL" id="CP011312">
    <property type="protein sequence ID" value="AKE41122.1"/>
    <property type="molecule type" value="Genomic_DNA"/>
</dbReference>
<feature type="domain" description="UspA" evidence="2">
    <location>
        <begin position="4"/>
        <end position="144"/>
    </location>
</feature>
<dbReference type="InterPro" id="IPR014729">
    <property type="entry name" value="Rossmann-like_a/b/a_fold"/>
</dbReference>
<gene>
    <name evidence="4" type="ORF">NCTC949_01505</name>
    <name evidence="3" type="ORF">UL82_04690</name>
</gene>
<evidence type="ECO:0000313" key="4">
    <source>
        <dbReference type="EMBL" id="VEH07030.1"/>
    </source>
</evidence>
<dbReference type="Proteomes" id="UP000271380">
    <property type="component" value="Chromosome"/>
</dbReference>
<accession>A0A0F6QZF3</accession>
<reference evidence="3 5" key="1">
    <citation type="journal article" date="2015" name="Genome Announc.">
        <title>Complete Genome Sequence of Corynebacterium kutscheri DSM 20755, a Corynebacterial Type Strain with Remarkably Low G+C Content of Chromosomal DNA.</title>
        <authorList>
            <person name="Ruckert C."/>
            <person name="Albersmeier A."/>
            <person name="Winkler A."/>
            <person name="Tauch A."/>
        </authorList>
    </citation>
    <scope>NUCLEOTIDE SEQUENCE [LARGE SCALE GENOMIC DNA]</scope>
    <source>
        <strain evidence="3 5">DSM 20755</strain>
    </source>
</reference>
<dbReference type="Gene3D" id="3.40.50.620">
    <property type="entry name" value="HUPs"/>
    <property type="match status" value="1"/>
</dbReference>
<evidence type="ECO:0000256" key="1">
    <source>
        <dbReference type="ARBA" id="ARBA00008791"/>
    </source>
</evidence>
<dbReference type="Proteomes" id="UP000033457">
    <property type="component" value="Chromosome"/>
</dbReference>
<evidence type="ECO:0000313" key="3">
    <source>
        <dbReference type="EMBL" id="AKE41122.1"/>
    </source>
</evidence>
<dbReference type="AlphaFoldDB" id="A0A0F6QZF3"/>
<comment type="similarity">
    <text evidence="1">Belongs to the universal stress protein A family.</text>
</comment>
<proteinExistence type="inferred from homology"/>
<dbReference type="EMBL" id="LR134377">
    <property type="protein sequence ID" value="VEH07030.1"/>
    <property type="molecule type" value="Genomic_DNA"/>
</dbReference>
<reference evidence="4 6" key="2">
    <citation type="submission" date="2018-12" db="EMBL/GenBank/DDBJ databases">
        <authorList>
            <consortium name="Pathogen Informatics"/>
        </authorList>
    </citation>
    <scope>NUCLEOTIDE SEQUENCE [LARGE SCALE GENOMIC DNA]</scope>
    <source>
        <strain evidence="4 6">NCTC949</strain>
    </source>
</reference>
<dbReference type="Pfam" id="PF00582">
    <property type="entry name" value="Usp"/>
    <property type="match status" value="1"/>
</dbReference>
<sequence length="150" mass="15632">MISYSAIVTGTDGSDTSLYAVRSAASLAATYDAVLTIVCAHHIDAGTLTSPTHVEMNSIPVYSKERALEILAEAQAYAEAEGAMTVNIRAVPGAPVPALLSVVDELDADLVVVGNRGLDSLLGRITGNIPGAITRKAKVDVMLVNTDHEQ</sequence>
<dbReference type="PRINTS" id="PR01438">
    <property type="entry name" value="UNVRSLSTRESS"/>
</dbReference>
<dbReference type="InterPro" id="IPR006016">
    <property type="entry name" value="UspA"/>
</dbReference>
<dbReference type="CDD" id="cd00293">
    <property type="entry name" value="USP-like"/>
    <property type="match status" value="1"/>
</dbReference>
<name>A0A0F6QZF3_9CORY</name>
<dbReference type="SUPFAM" id="SSF52402">
    <property type="entry name" value="Adenine nucleotide alpha hydrolases-like"/>
    <property type="match status" value="1"/>
</dbReference>
<dbReference type="KEGG" id="cku:UL82_04690"/>
<protein>
    <submittedName>
        <fullName evidence="3 4">Universal stress protein</fullName>
    </submittedName>
</protein>
<organism evidence="3 5">
    <name type="scientific">Corynebacterium kutscheri</name>
    <dbReference type="NCBI Taxonomy" id="35755"/>
    <lineage>
        <taxon>Bacteria</taxon>
        <taxon>Bacillati</taxon>
        <taxon>Actinomycetota</taxon>
        <taxon>Actinomycetes</taxon>
        <taxon>Mycobacteriales</taxon>
        <taxon>Corynebacteriaceae</taxon>
        <taxon>Corynebacterium</taxon>
    </lineage>
</organism>
<dbReference type="RefSeq" id="WP_046439241.1">
    <property type="nucleotide sequence ID" value="NZ_CP011312.1"/>
</dbReference>
<evidence type="ECO:0000313" key="5">
    <source>
        <dbReference type="Proteomes" id="UP000033457"/>
    </source>
</evidence>
<dbReference type="PANTHER" id="PTHR46268">
    <property type="entry name" value="STRESS RESPONSE PROTEIN NHAX"/>
    <property type="match status" value="1"/>
</dbReference>
<keyword evidence="5" id="KW-1185">Reference proteome</keyword>
<dbReference type="HOGENOM" id="CLU_049301_16_4_11"/>
<dbReference type="OrthoDB" id="4420982at2"/>
<evidence type="ECO:0000313" key="6">
    <source>
        <dbReference type="Proteomes" id="UP000271380"/>
    </source>
</evidence>